<proteinExistence type="predicted"/>
<comment type="caution">
    <text evidence="3">The sequence shown here is derived from an EMBL/GenBank/DDBJ whole genome shotgun (WGS) entry which is preliminary data.</text>
</comment>
<evidence type="ECO:0000313" key="4">
    <source>
        <dbReference type="Proteomes" id="UP000711736"/>
    </source>
</evidence>
<keyword evidence="4" id="KW-1185">Reference proteome</keyword>
<evidence type="ECO:0000256" key="1">
    <source>
        <dbReference type="SAM" id="MobiDB-lite"/>
    </source>
</evidence>
<dbReference type="EMBL" id="JAFEJU010000002">
    <property type="protein sequence ID" value="MBT1174498.1"/>
    <property type="molecule type" value="Genomic_DNA"/>
</dbReference>
<name>A0ABS5UTX5_9BIFI</name>
<gene>
    <name evidence="3" type="ORF">JS530_03065</name>
</gene>
<feature type="region of interest" description="Disordered" evidence="1">
    <location>
        <begin position="18"/>
        <end position="37"/>
    </location>
</feature>
<protein>
    <submittedName>
        <fullName evidence="3">Uncharacterized protein</fullName>
    </submittedName>
</protein>
<organism evidence="3 4">
    <name type="scientific">Bifidobacterium colobi</name>
    <dbReference type="NCBI Taxonomy" id="2809026"/>
    <lineage>
        <taxon>Bacteria</taxon>
        <taxon>Bacillati</taxon>
        <taxon>Actinomycetota</taxon>
        <taxon>Actinomycetes</taxon>
        <taxon>Bifidobacteriales</taxon>
        <taxon>Bifidobacteriaceae</taxon>
        <taxon>Bifidobacterium</taxon>
    </lineage>
</organism>
<evidence type="ECO:0000313" key="3">
    <source>
        <dbReference type="EMBL" id="MBT1174498.1"/>
    </source>
</evidence>
<sequence length="221" mass="24041">MQEIAGYVRDEIVGEGSNVMAERDDTTRSDGGSGSNRSFVPEGFGLVPEGASSAYKGTVSDSVSDRRRLAVVWVLVVVWVLAVTAGSIFAVVEVPRYLARREAVAVRQTEECLARKVVKYYSGVTRIEFDGYYPYNVLLADAAYSMKMNGVGVLYEVNARPGEGCDRRDSTVSIKDAQADEEGWLGGDREAGIRVREHPLPDGEVSLSGVDVSYSTRKLGE</sequence>
<feature type="transmembrane region" description="Helical" evidence="2">
    <location>
        <begin position="70"/>
        <end position="92"/>
    </location>
</feature>
<keyword evidence="2" id="KW-0812">Transmembrane</keyword>
<dbReference type="Proteomes" id="UP000711736">
    <property type="component" value="Unassembled WGS sequence"/>
</dbReference>
<dbReference type="RefSeq" id="WP_214375752.1">
    <property type="nucleotide sequence ID" value="NZ_JAFEJU010000002.1"/>
</dbReference>
<accession>A0ABS5UTX5</accession>
<keyword evidence="2" id="KW-0472">Membrane</keyword>
<evidence type="ECO:0000256" key="2">
    <source>
        <dbReference type="SAM" id="Phobius"/>
    </source>
</evidence>
<keyword evidence="2" id="KW-1133">Transmembrane helix</keyword>
<reference evidence="3 4" key="1">
    <citation type="journal article" date="2021" name="Environ. Microbiol.">
        <title>Genetic insights into the dark matter of the mammalian gut microbiota through targeted genome reconstruction.</title>
        <authorList>
            <person name="Lugli G.A."/>
            <person name="Alessandri G."/>
            <person name="Milani C."/>
            <person name="Viappiani A."/>
            <person name="Fontana F."/>
            <person name="Tarracchini C."/>
            <person name="Mancabelli L."/>
            <person name="Argentini C."/>
            <person name="Ruiz L."/>
            <person name="Margolles A."/>
            <person name="van Sinderen D."/>
            <person name="Turroni F."/>
            <person name="Ventura M."/>
        </authorList>
    </citation>
    <scope>NUCLEOTIDE SEQUENCE [LARGE SCALE GENOMIC DNA]</scope>
    <source>
        <strain evidence="3 4">LC6</strain>
    </source>
</reference>